<dbReference type="AlphaFoldDB" id="A0A1E4TMR2"/>
<sequence length="52" mass="6342">MSKKIFQSLRKIYKKYVWSYIFLPTNANGLAPLPPIRKRKKFEFYGITRKQF</sequence>
<dbReference type="EMBL" id="KV454061">
    <property type="protein sequence ID" value="ODV93055.1"/>
    <property type="molecule type" value="Genomic_DNA"/>
</dbReference>
<proteinExistence type="predicted"/>
<reference evidence="2" key="1">
    <citation type="submission" date="2016-05" db="EMBL/GenBank/DDBJ databases">
        <title>Comparative genomics of biotechnologically important yeasts.</title>
        <authorList>
            <consortium name="DOE Joint Genome Institute"/>
            <person name="Riley R."/>
            <person name="Haridas S."/>
            <person name="Wolfe K.H."/>
            <person name="Lopes M.R."/>
            <person name="Hittinger C.T."/>
            <person name="Goker M."/>
            <person name="Salamov A."/>
            <person name="Wisecaver J."/>
            <person name="Long T.M."/>
            <person name="Aerts A.L."/>
            <person name="Barry K."/>
            <person name="Choi C."/>
            <person name="Clum A."/>
            <person name="Coughlan A.Y."/>
            <person name="Deshpande S."/>
            <person name="Douglass A.P."/>
            <person name="Hanson S.J."/>
            <person name="Klenk H.-P."/>
            <person name="Labutti K."/>
            <person name="Lapidus A."/>
            <person name="Lindquist E."/>
            <person name="Lipzen A."/>
            <person name="Meier-Kolthoff J.P."/>
            <person name="Ohm R.A."/>
            <person name="Otillar R.P."/>
            <person name="Pangilinan J."/>
            <person name="Peng Y."/>
            <person name="Rokas A."/>
            <person name="Rosa C.A."/>
            <person name="Scheuner C."/>
            <person name="Sibirny A.A."/>
            <person name="Slot J.C."/>
            <person name="Stielow J.B."/>
            <person name="Sun H."/>
            <person name="Kurtzman C.P."/>
            <person name="Blackwell M."/>
            <person name="Grigoriev I.V."/>
            <person name="Jeffries T.W."/>
        </authorList>
    </citation>
    <scope>NUCLEOTIDE SEQUENCE [LARGE SCALE GENOMIC DNA]</scope>
    <source>
        <strain evidence="2">NRRL Y-2460</strain>
    </source>
</reference>
<accession>A0A1E4TMR2</accession>
<keyword evidence="2" id="KW-1185">Reference proteome</keyword>
<protein>
    <submittedName>
        <fullName evidence="1">Uncharacterized protein</fullName>
    </submittedName>
</protein>
<name>A0A1E4TMR2_PACTA</name>
<gene>
    <name evidence="1" type="ORF">PACTADRAFT_77928</name>
</gene>
<evidence type="ECO:0000313" key="2">
    <source>
        <dbReference type="Proteomes" id="UP000094236"/>
    </source>
</evidence>
<dbReference type="Proteomes" id="UP000094236">
    <property type="component" value="Unassembled WGS sequence"/>
</dbReference>
<evidence type="ECO:0000313" key="1">
    <source>
        <dbReference type="EMBL" id="ODV93055.1"/>
    </source>
</evidence>
<organism evidence="1 2">
    <name type="scientific">Pachysolen tannophilus NRRL Y-2460</name>
    <dbReference type="NCBI Taxonomy" id="669874"/>
    <lineage>
        <taxon>Eukaryota</taxon>
        <taxon>Fungi</taxon>
        <taxon>Dikarya</taxon>
        <taxon>Ascomycota</taxon>
        <taxon>Saccharomycotina</taxon>
        <taxon>Pichiomycetes</taxon>
        <taxon>Pachysolenaceae</taxon>
        <taxon>Pachysolen</taxon>
    </lineage>
</organism>